<dbReference type="SUPFAM" id="SSF64288">
    <property type="entry name" value="Chorismate lyase-like"/>
    <property type="match status" value="1"/>
</dbReference>
<keyword evidence="1" id="KW-0805">Transcription regulation</keyword>
<dbReference type="InterPro" id="IPR050679">
    <property type="entry name" value="Bact_HTH_transcr_reg"/>
</dbReference>
<sequence length="221" mass="24624">MPEPAYVSIAGKYARKIRSGQLPPGVQLPSLTEISAENGVSKIVARKAIELLQNQGLVRTVQRRGVFVSSRTNLIRVALERQFEDAETTFGHESAEEAHVERDTEEIPAPPEVAEALNVPVGEIVTHVVTRATEERLPISISDTYQPLGITGVSTAKYLEETHADRLPVPEHAQWLKVEPGEIVKTVHQKFITEDGDVVMISDISYPRDRYDAFVFKMTLR</sequence>
<evidence type="ECO:0000313" key="6">
    <source>
        <dbReference type="Proteomes" id="UP000215223"/>
    </source>
</evidence>
<protein>
    <submittedName>
        <fullName evidence="5">GntR family transcriptional regulator</fullName>
    </submittedName>
</protein>
<dbReference type="RefSeq" id="WP_093934556.1">
    <property type="nucleotide sequence ID" value="NZ_NMQT01000055.1"/>
</dbReference>
<keyword evidence="6" id="KW-1185">Reference proteome</keyword>
<dbReference type="InterPro" id="IPR028978">
    <property type="entry name" value="Chorismate_lyase_/UTRA_dom_sf"/>
</dbReference>
<dbReference type="Pfam" id="PF00392">
    <property type="entry name" value="GntR"/>
    <property type="match status" value="1"/>
</dbReference>
<dbReference type="InterPro" id="IPR011663">
    <property type="entry name" value="UTRA"/>
</dbReference>
<dbReference type="SUPFAM" id="SSF46785">
    <property type="entry name" value="Winged helix' DNA-binding domain"/>
    <property type="match status" value="1"/>
</dbReference>
<evidence type="ECO:0000256" key="2">
    <source>
        <dbReference type="ARBA" id="ARBA00023125"/>
    </source>
</evidence>
<dbReference type="InterPro" id="IPR036388">
    <property type="entry name" value="WH-like_DNA-bd_sf"/>
</dbReference>
<dbReference type="GO" id="GO:0003700">
    <property type="term" value="F:DNA-binding transcription factor activity"/>
    <property type="evidence" value="ECO:0007669"/>
    <property type="project" value="InterPro"/>
</dbReference>
<dbReference type="Gene3D" id="1.10.10.10">
    <property type="entry name" value="Winged helix-like DNA-binding domain superfamily/Winged helix DNA-binding domain"/>
    <property type="match status" value="1"/>
</dbReference>
<dbReference type="PANTHER" id="PTHR44846:SF17">
    <property type="entry name" value="GNTR-FAMILY TRANSCRIPTIONAL REGULATOR"/>
    <property type="match status" value="1"/>
</dbReference>
<evidence type="ECO:0000256" key="1">
    <source>
        <dbReference type="ARBA" id="ARBA00023015"/>
    </source>
</evidence>
<organism evidence="5 6">
    <name type="scientific">Amycolatopsis thailandensis</name>
    <dbReference type="NCBI Taxonomy" id="589330"/>
    <lineage>
        <taxon>Bacteria</taxon>
        <taxon>Bacillati</taxon>
        <taxon>Actinomycetota</taxon>
        <taxon>Actinomycetes</taxon>
        <taxon>Pseudonocardiales</taxon>
        <taxon>Pseudonocardiaceae</taxon>
        <taxon>Amycolatopsis</taxon>
    </lineage>
</organism>
<reference evidence="5 6" key="1">
    <citation type="submission" date="2017-07" db="EMBL/GenBank/DDBJ databases">
        <title>Amycolatopsis thailandensis Genome sequencing and assembly.</title>
        <authorList>
            <person name="Kaur N."/>
            <person name="Mayilraj S."/>
        </authorList>
    </citation>
    <scope>NUCLEOTIDE SEQUENCE [LARGE SCALE GENOMIC DNA]</scope>
    <source>
        <strain evidence="5 6">JCM 16380</strain>
    </source>
</reference>
<dbReference type="Proteomes" id="UP000215223">
    <property type="component" value="Unassembled WGS sequence"/>
</dbReference>
<gene>
    <name evidence="5" type="ORF">CFP71_15485</name>
</gene>
<feature type="domain" description="HTH gntR-type" evidence="4">
    <location>
        <begin position="3"/>
        <end position="71"/>
    </location>
</feature>
<dbReference type="CDD" id="cd07377">
    <property type="entry name" value="WHTH_GntR"/>
    <property type="match status" value="1"/>
</dbReference>
<evidence type="ECO:0000313" key="5">
    <source>
        <dbReference type="EMBL" id="OXM55891.1"/>
    </source>
</evidence>
<dbReference type="SMART" id="SM00345">
    <property type="entry name" value="HTH_GNTR"/>
    <property type="match status" value="1"/>
</dbReference>
<evidence type="ECO:0000259" key="4">
    <source>
        <dbReference type="PROSITE" id="PS50949"/>
    </source>
</evidence>
<proteinExistence type="predicted"/>
<dbReference type="Pfam" id="PF07702">
    <property type="entry name" value="UTRA"/>
    <property type="match status" value="1"/>
</dbReference>
<dbReference type="GO" id="GO:0045892">
    <property type="term" value="P:negative regulation of DNA-templated transcription"/>
    <property type="evidence" value="ECO:0007669"/>
    <property type="project" value="TreeGrafter"/>
</dbReference>
<dbReference type="InterPro" id="IPR036390">
    <property type="entry name" value="WH_DNA-bd_sf"/>
</dbReference>
<dbReference type="InterPro" id="IPR000524">
    <property type="entry name" value="Tscrpt_reg_HTH_GntR"/>
</dbReference>
<dbReference type="OrthoDB" id="3210131at2"/>
<evidence type="ECO:0000256" key="3">
    <source>
        <dbReference type="ARBA" id="ARBA00023163"/>
    </source>
</evidence>
<dbReference type="EMBL" id="NMQT01000055">
    <property type="protein sequence ID" value="OXM55891.1"/>
    <property type="molecule type" value="Genomic_DNA"/>
</dbReference>
<name>A0A229SAX1_9PSEU</name>
<keyword evidence="3" id="KW-0804">Transcription</keyword>
<dbReference type="AlphaFoldDB" id="A0A229SAX1"/>
<dbReference type="PROSITE" id="PS50949">
    <property type="entry name" value="HTH_GNTR"/>
    <property type="match status" value="1"/>
</dbReference>
<dbReference type="Gene3D" id="3.40.1410.10">
    <property type="entry name" value="Chorismate lyase-like"/>
    <property type="match status" value="1"/>
</dbReference>
<comment type="caution">
    <text evidence="5">The sequence shown here is derived from an EMBL/GenBank/DDBJ whole genome shotgun (WGS) entry which is preliminary data.</text>
</comment>
<accession>A0A229SAX1</accession>
<keyword evidence="2" id="KW-0238">DNA-binding</keyword>
<dbReference type="GO" id="GO:0003677">
    <property type="term" value="F:DNA binding"/>
    <property type="evidence" value="ECO:0007669"/>
    <property type="project" value="UniProtKB-KW"/>
</dbReference>
<dbReference type="PANTHER" id="PTHR44846">
    <property type="entry name" value="MANNOSYL-D-GLYCERATE TRANSPORT/METABOLISM SYSTEM REPRESSOR MNGR-RELATED"/>
    <property type="match status" value="1"/>
</dbReference>